<keyword evidence="1" id="KW-0812">Transmembrane</keyword>
<dbReference type="Proteomes" id="UP000037425">
    <property type="component" value="Unassembled WGS sequence"/>
</dbReference>
<feature type="transmembrane region" description="Helical" evidence="1">
    <location>
        <begin position="156"/>
        <end position="180"/>
    </location>
</feature>
<evidence type="ECO:0000313" key="3">
    <source>
        <dbReference type="Proteomes" id="UP000037425"/>
    </source>
</evidence>
<comment type="caution">
    <text evidence="2">The sequence shown here is derived from an EMBL/GenBank/DDBJ whole genome shotgun (WGS) entry which is preliminary data.</text>
</comment>
<evidence type="ECO:0000313" key="2">
    <source>
        <dbReference type="EMBL" id="KOF14484.1"/>
    </source>
</evidence>
<sequence>MGALLKVRRMMKENPDNVSSTVKSGRSFDIQPDGSVHYWSRTMSAPVSLTAEQFASVGEANTRLFLSVAISLIVAVLTDGYLWAGEIDGATAIVILMALVSFNALFIAKVRNDRLAMLRDLPPAPADAKVKPPLSIAELFVAAAIVLSQKMARAPVWMLLVLGYASLLGVFAVGHTLMQLLEGVAFYWGKRNSLPVGPTIPAFALLVSLLLATWTACMIIARIGSRWRR</sequence>
<proteinExistence type="predicted"/>
<gene>
    <name evidence="2" type="ORF">AC244_26965</name>
</gene>
<feature type="transmembrane region" description="Helical" evidence="1">
    <location>
        <begin position="200"/>
        <end position="221"/>
    </location>
</feature>
<reference evidence="3" key="1">
    <citation type="submission" date="2015-07" db="EMBL/GenBank/DDBJ databases">
        <title>Whole genome sequence of an Ensifer adhaerens strain isolated from a cave pool in the Wind Cave National Park.</title>
        <authorList>
            <person name="Eng W.W.H."/>
            <person name="Gan H.M."/>
            <person name="Barton H.A."/>
            <person name="Savka M.A."/>
        </authorList>
    </citation>
    <scope>NUCLEOTIDE SEQUENCE [LARGE SCALE GENOMIC DNA]</scope>
    <source>
        <strain evidence="3">SD006</strain>
    </source>
</reference>
<keyword evidence="1" id="KW-1133">Transmembrane helix</keyword>
<organism evidence="2 3">
    <name type="scientific">Ensifer adhaerens</name>
    <name type="common">Sinorhizobium morelense</name>
    <dbReference type="NCBI Taxonomy" id="106592"/>
    <lineage>
        <taxon>Bacteria</taxon>
        <taxon>Pseudomonadati</taxon>
        <taxon>Pseudomonadota</taxon>
        <taxon>Alphaproteobacteria</taxon>
        <taxon>Hyphomicrobiales</taxon>
        <taxon>Rhizobiaceae</taxon>
        <taxon>Sinorhizobium/Ensifer group</taxon>
        <taxon>Ensifer</taxon>
    </lineage>
</organism>
<accession>A0A0L8BIV4</accession>
<feature type="transmembrane region" description="Helical" evidence="1">
    <location>
        <begin position="90"/>
        <end position="108"/>
    </location>
</feature>
<protein>
    <submittedName>
        <fullName evidence="2">Uncharacterized protein</fullName>
    </submittedName>
</protein>
<dbReference type="PATRIC" id="fig|106592.7.peg.4183"/>
<keyword evidence="1" id="KW-0472">Membrane</keyword>
<dbReference type="AlphaFoldDB" id="A0A0L8BIV4"/>
<dbReference type="EMBL" id="LGAP01000026">
    <property type="protein sequence ID" value="KOF14484.1"/>
    <property type="molecule type" value="Genomic_DNA"/>
</dbReference>
<feature type="transmembrane region" description="Helical" evidence="1">
    <location>
        <begin position="64"/>
        <end position="84"/>
    </location>
</feature>
<evidence type="ECO:0000256" key="1">
    <source>
        <dbReference type="SAM" id="Phobius"/>
    </source>
</evidence>
<name>A0A0L8BIV4_ENSAD</name>